<proteinExistence type="predicted"/>
<evidence type="ECO:0000313" key="4">
    <source>
        <dbReference type="Proteomes" id="UP000654452"/>
    </source>
</evidence>
<name>A0ABS1HSP1_9PROT</name>
<dbReference type="EMBL" id="JAEPIV010000001">
    <property type="protein sequence ID" value="MBK4717847.1"/>
    <property type="molecule type" value="Genomic_DNA"/>
</dbReference>
<dbReference type="Gene3D" id="2.150.10.10">
    <property type="entry name" value="Serralysin-like metalloprotease, C-terminal"/>
    <property type="match status" value="2"/>
</dbReference>
<dbReference type="InterPro" id="IPR001343">
    <property type="entry name" value="Hemolysn_Ca-bd"/>
</dbReference>
<evidence type="ECO:0000313" key="3">
    <source>
        <dbReference type="EMBL" id="MBK4717847.1"/>
    </source>
</evidence>
<dbReference type="InterPro" id="IPR050557">
    <property type="entry name" value="RTX_toxin/Mannuronan_C5-epim"/>
</dbReference>
<keyword evidence="2" id="KW-0964">Secreted</keyword>
<dbReference type="PRINTS" id="PR00313">
    <property type="entry name" value="CABNDNGRPT"/>
</dbReference>
<dbReference type="PROSITE" id="PS00330">
    <property type="entry name" value="HEMOLYSIN_CALCIUM"/>
    <property type="match status" value="1"/>
</dbReference>
<gene>
    <name evidence="3" type="ORF">JJL56_03105</name>
</gene>
<dbReference type="SUPFAM" id="SSF51120">
    <property type="entry name" value="beta-Roll"/>
    <property type="match status" value="1"/>
</dbReference>
<comment type="subcellular location">
    <subcellularLocation>
        <location evidence="1">Secreted</location>
    </subcellularLocation>
</comment>
<dbReference type="InterPro" id="IPR011049">
    <property type="entry name" value="Serralysin-like_metalloprot_C"/>
</dbReference>
<dbReference type="RefSeq" id="WP_145623640.1">
    <property type="nucleotide sequence ID" value="NZ_JAEPIV010000001.1"/>
</dbReference>
<keyword evidence="4" id="KW-1185">Reference proteome</keyword>
<dbReference type="PANTHER" id="PTHR38340:SF1">
    <property type="entry name" value="S-LAYER PROTEIN"/>
    <property type="match status" value="1"/>
</dbReference>
<accession>A0ABS1HSP1</accession>
<sequence length="208" mass="21630">MARFSGTNAAERYLGTDSADTVYGNGGNDSLAGGLGNDFLDGGLGNDWLGDPYAGDPGNDRMYGRQGDDQLFGGAGGDWLDGGSGNDTVKGGRGDDTLVGGTGDDWLIDTLRDDGSDIFLPGVGNDHMVSYRDSATDIFRFDVAPGGFGTDDISYFEAGIDRVEFRGFSAADLTVSTTATNTAFGFRDGSSLTVDAVGLVSGRDYVFT</sequence>
<evidence type="ECO:0000256" key="2">
    <source>
        <dbReference type="ARBA" id="ARBA00022525"/>
    </source>
</evidence>
<reference evidence="3 4" key="1">
    <citation type="submission" date="2021-01" db="EMBL/GenBank/DDBJ databases">
        <title>Azospirillum sp. YIM DDC1 draft genome.</title>
        <authorList>
            <person name="Wang Y.-X."/>
        </authorList>
    </citation>
    <scope>NUCLEOTIDE SEQUENCE [LARGE SCALE GENOMIC DNA]</scope>
    <source>
        <strain evidence="3 4">YIM DDC1</strain>
    </source>
</reference>
<dbReference type="Proteomes" id="UP000654452">
    <property type="component" value="Unassembled WGS sequence"/>
</dbReference>
<dbReference type="PANTHER" id="PTHR38340">
    <property type="entry name" value="S-LAYER PROTEIN"/>
    <property type="match status" value="1"/>
</dbReference>
<protein>
    <submittedName>
        <fullName evidence="3">Calcium-binding protein</fullName>
    </submittedName>
</protein>
<dbReference type="InterPro" id="IPR018511">
    <property type="entry name" value="Hemolysin-typ_Ca-bd_CS"/>
</dbReference>
<comment type="caution">
    <text evidence="3">The sequence shown here is derived from an EMBL/GenBank/DDBJ whole genome shotgun (WGS) entry which is preliminary data.</text>
</comment>
<dbReference type="Pfam" id="PF00353">
    <property type="entry name" value="HemolysinCabind"/>
    <property type="match status" value="2"/>
</dbReference>
<organism evidence="3 4">
    <name type="scientific">Azospirillum aestuarii</name>
    <dbReference type="NCBI Taxonomy" id="2802052"/>
    <lineage>
        <taxon>Bacteria</taxon>
        <taxon>Pseudomonadati</taxon>
        <taxon>Pseudomonadota</taxon>
        <taxon>Alphaproteobacteria</taxon>
        <taxon>Rhodospirillales</taxon>
        <taxon>Azospirillaceae</taxon>
        <taxon>Azospirillum</taxon>
    </lineage>
</organism>
<evidence type="ECO:0000256" key="1">
    <source>
        <dbReference type="ARBA" id="ARBA00004613"/>
    </source>
</evidence>